<dbReference type="Pfam" id="PF01833">
    <property type="entry name" value="TIG"/>
    <property type="match status" value="1"/>
</dbReference>
<dbReference type="OrthoDB" id="75223at2"/>
<feature type="signal peptide" evidence="2">
    <location>
        <begin position="1"/>
        <end position="26"/>
    </location>
</feature>
<dbReference type="EMBL" id="CP003383">
    <property type="protein sequence ID" value="AFZ69631.1"/>
    <property type="molecule type" value="Genomic_DNA"/>
</dbReference>
<evidence type="ECO:0000259" key="3">
    <source>
        <dbReference type="Pfam" id="PF01833"/>
    </source>
</evidence>
<dbReference type="PROSITE" id="PS51257">
    <property type="entry name" value="PROKAR_LIPOPROTEIN"/>
    <property type="match status" value="1"/>
</dbReference>
<evidence type="ECO:0000256" key="2">
    <source>
        <dbReference type="SAM" id="SignalP"/>
    </source>
</evidence>
<dbReference type="KEGG" id="dpd:Deipe_4288"/>
<dbReference type="AlphaFoldDB" id="L0A745"/>
<feature type="compositionally biased region" description="Basic and acidic residues" evidence="1">
    <location>
        <begin position="769"/>
        <end position="778"/>
    </location>
</feature>
<geneLocation type="plasmid" evidence="4 5">
    <name>pDEIPE01</name>
</geneLocation>
<dbReference type="InterPro" id="IPR011050">
    <property type="entry name" value="Pectin_lyase_fold/virulence"/>
</dbReference>
<dbReference type="InterPro" id="IPR013783">
    <property type="entry name" value="Ig-like_fold"/>
</dbReference>
<feature type="region of interest" description="Disordered" evidence="1">
    <location>
        <begin position="764"/>
        <end position="788"/>
    </location>
</feature>
<keyword evidence="5" id="KW-1185">Reference proteome</keyword>
<feature type="chain" id="PRO_5003939144" description="IPT/TIG domain-containing protein" evidence="2">
    <location>
        <begin position="27"/>
        <end position="788"/>
    </location>
</feature>
<dbReference type="HOGENOM" id="CLU_355916_0_0_0"/>
<keyword evidence="2" id="KW-0732">Signal</keyword>
<evidence type="ECO:0000313" key="4">
    <source>
        <dbReference type="EMBL" id="AFZ69631.1"/>
    </source>
</evidence>
<protein>
    <recommendedName>
        <fullName evidence="3">IPT/TIG domain-containing protein</fullName>
    </recommendedName>
</protein>
<sequence>MKPSLLRPTSTALLGASLLVACGAPGAVGPAVTTLSRTVAMPGDTVTLTGVNLGTNGTVLLGGTTASVTSYTNTSVTFTVPQNARWAHNDLQLITNGKSITAPMKLFVGQAINPSATTTTDVQTALNALPAGAALLLGPKAYTATSAPLYLNNRSLYGQGQDQTSVNGDVYLHATERNVVTVGSLTLTGDNYYLVNAVKDSPASLSALSTQLSRERQNRFERRRNPRFTLPAPSTVQSLAPEGHDVGASRDQSRRVRPHARAADVTAHRIRRAPVVNAAALNQNGPSGFHFLDVSIKEMNARRGYLENNASLSSVTVTDSTIELNDYISLGESGNDLTVKNSTLKSQGGPASGVDLEAGSGNVTIHGSAIYSSMWLNAYSESGNVTIQDSALHNSAANSVTCQTTPACYSLTDVGSNTGQVTITGSKVNATDGDSNDGKPTNAFVFIGSIRNLTTIENNGLIHSTANLQLYSDSSKTETSSAQRGNDQLVVRNNQEISAGDGAASPASLPAYLGIYSHTGDVTVSGNAKLTSSNGMQVYTKFGHVRINGNPDVRVDSASAETDAGFLHVFTSGNTRGVFNDVTFSGNTVKADDQVILDADNGNVTLSANAVSVIGNSHPKLQVYCREARTCTVTDNTLTANATNASTTSRIDLFFDHYSTTAARQNHTVTGNSFLTLGSGSSYFYGAFGWGDATLGANTFRSSGKVYVDAYQATVTATDNTFNVFDGMTGPSGSGLSLAAYKGTDAAPSVINFGANTLTNVGSGGVSKHKADGGRNDRVNVGANTGMQ</sequence>
<dbReference type="SUPFAM" id="SSF81296">
    <property type="entry name" value="E set domains"/>
    <property type="match status" value="1"/>
</dbReference>
<dbReference type="PATRIC" id="fig|937777.3.peg.4316"/>
<dbReference type="Proteomes" id="UP000010467">
    <property type="component" value="Plasmid pDEIPE01"/>
</dbReference>
<dbReference type="RefSeq" id="WP_015231531.1">
    <property type="nucleotide sequence ID" value="NC_019789.1"/>
</dbReference>
<feature type="region of interest" description="Disordered" evidence="1">
    <location>
        <begin position="214"/>
        <end position="264"/>
    </location>
</feature>
<proteinExistence type="predicted"/>
<dbReference type="InterPro" id="IPR014756">
    <property type="entry name" value="Ig_E-set"/>
</dbReference>
<dbReference type="InterPro" id="IPR002909">
    <property type="entry name" value="IPT_dom"/>
</dbReference>
<evidence type="ECO:0000313" key="5">
    <source>
        <dbReference type="Proteomes" id="UP000010467"/>
    </source>
</evidence>
<organism evidence="4 5">
    <name type="scientific">Deinococcus peraridilitoris (strain DSM 19664 / LMG 22246 / CIP 109416 / KR-200)</name>
    <dbReference type="NCBI Taxonomy" id="937777"/>
    <lineage>
        <taxon>Bacteria</taxon>
        <taxon>Thermotogati</taxon>
        <taxon>Deinococcota</taxon>
        <taxon>Deinococci</taxon>
        <taxon>Deinococcales</taxon>
        <taxon>Deinococcaceae</taxon>
        <taxon>Deinococcus</taxon>
    </lineage>
</organism>
<feature type="compositionally biased region" description="Basic and acidic residues" evidence="1">
    <location>
        <begin position="242"/>
        <end position="254"/>
    </location>
</feature>
<dbReference type="Gene3D" id="2.60.40.10">
    <property type="entry name" value="Immunoglobulins"/>
    <property type="match status" value="1"/>
</dbReference>
<name>L0A745_DEIPD</name>
<evidence type="ECO:0000256" key="1">
    <source>
        <dbReference type="SAM" id="MobiDB-lite"/>
    </source>
</evidence>
<gene>
    <name evidence="4" type="ordered locus">Deipe_4288</name>
</gene>
<keyword evidence="4" id="KW-0614">Plasmid</keyword>
<dbReference type="SUPFAM" id="SSF51126">
    <property type="entry name" value="Pectin lyase-like"/>
    <property type="match status" value="1"/>
</dbReference>
<accession>L0A745</accession>
<reference evidence="5" key="1">
    <citation type="submission" date="2012-03" db="EMBL/GenBank/DDBJ databases">
        <title>Complete sequence of plasmid 1 of Deinococcus peraridilitoris DSM 19664.</title>
        <authorList>
            <person name="Lucas S."/>
            <person name="Copeland A."/>
            <person name="Lapidus A."/>
            <person name="Glavina del Rio T."/>
            <person name="Dalin E."/>
            <person name="Tice H."/>
            <person name="Bruce D."/>
            <person name="Goodwin L."/>
            <person name="Pitluck S."/>
            <person name="Peters L."/>
            <person name="Mikhailova N."/>
            <person name="Lu M."/>
            <person name="Kyrpides N."/>
            <person name="Mavromatis K."/>
            <person name="Ivanova N."/>
            <person name="Brettin T."/>
            <person name="Detter J.C."/>
            <person name="Han C."/>
            <person name="Larimer F."/>
            <person name="Land M."/>
            <person name="Hauser L."/>
            <person name="Markowitz V."/>
            <person name="Cheng J.-F."/>
            <person name="Hugenholtz P."/>
            <person name="Woyke T."/>
            <person name="Wu D."/>
            <person name="Pukall R."/>
            <person name="Steenblock K."/>
            <person name="Brambilla E."/>
            <person name="Klenk H.-P."/>
            <person name="Eisen J.A."/>
        </authorList>
    </citation>
    <scope>NUCLEOTIDE SEQUENCE [LARGE SCALE GENOMIC DNA]</scope>
    <source>
        <strain evidence="5">DSM 19664 / LMG 22246 / CIP 109416 / KR-200</strain>
        <plasmid evidence="5">Plasmid pDEIPE01</plasmid>
    </source>
</reference>
<feature type="domain" description="IPT/TIG" evidence="3">
    <location>
        <begin position="30"/>
        <end position="100"/>
    </location>
</feature>